<keyword evidence="3" id="KW-1185">Reference proteome</keyword>
<comment type="caution">
    <text evidence="2">The sequence shown here is derived from an EMBL/GenBank/DDBJ whole genome shotgun (WGS) entry which is preliminary data.</text>
</comment>
<dbReference type="AlphaFoldDB" id="A0A5B7HBQ5"/>
<dbReference type="Proteomes" id="UP000324222">
    <property type="component" value="Unassembled WGS sequence"/>
</dbReference>
<feature type="compositionally biased region" description="Polar residues" evidence="1">
    <location>
        <begin position="64"/>
        <end position="83"/>
    </location>
</feature>
<reference evidence="2 3" key="1">
    <citation type="submission" date="2019-05" db="EMBL/GenBank/DDBJ databases">
        <title>Another draft genome of Portunus trituberculatus and its Hox gene families provides insights of decapod evolution.</title>
        <authorList>
            <person name="Jeong J.-H."/>
            <person name="Song I."/>
            <person name="Kim S."/>
            <person name="Choi T."/>
            <person name="Kim D."/>
            <person name="Ryu S."/>
            <person name="Kim W."/>
        </authorList>
    </citation>
    <scope>NUCLEOTIDE SEQUENCE [LARGE SCALE GENOMIC DNA]</scope>
    <source>
        <tissue evidence="2">Muscle</tissue>
    </source>
</reference>
<dbReference type="EMBL" id="VSRR010025161">
    <property type="protein sequence ID" value="MPC66717.1"/>
    <property type="molecule type" value="Genomic_DNA"/>
</dbReference>
<name>A0A5B7HBQ5_PORTR</name>
<gene>
    <name evidence="2" type="ORF">E2C01_060869</name>
</gene>
<evidence type="ECO:0000313" key="3">
    <source>
        <dbReference type="Proteomes" id="UP000324222"/>
    </source>
</evidence>
<accession>A0A5B7HBQ5</accession>
<evidence type="ECO:0000256" key="1">
    <source>
        <dbReference type="SAM" id="MobiDB-lite"/>
    </source>
</evidence>
<feature type="region of interest" description="Disordered" evidence="1">
    <location>
        <begin position="1"/>
        <end position="37"/>
    </location>
</feature>
<proteinExistence type="predicted"/>
<sequence length="83" mass="8920">MFWQEEQCLVPPGRLGGGQGAGKDSVGQGVAGSDTDRGLGAVEYKKCRLPRRMEKQILLGGDKTQVNSCLNDNDTAQNRHTSS</sequence>
<evidence type="ECO:0000313" key="2">
    <source>
        <dbReference type="EMBL" id="MPC66717.1"/>
    </source>
</evidence>
<protein>
    <submittedName>
        <fullName evidence="2">Uncharacterized protein</fullName>
    </submittedName>
</protein>
<feature type="region of interest" description="Disordered" evidence="1">
    <location>
        <begin position="63"/>
        <end position="83"/>
    </location>
</feature>
<organism evidence="2 3">
    <name type="scientific">Portunus trituberculatus</name>
    <name type="common">Swimming crab</name>
    <name type="synonym">Neptunus trituberculatus</name>
    <dbReference type="NCBI Taxonomy" id="210409"/>
    <lineage>
        <taxon>Eukaryota</taxon>
        <taxon>Metazoa</taxon>
        <taxon>Ecdysozoa</taxon>
        <taxon>Arthropoda</taxon>
        <taxon>Crustacea</taxon>
        <taxon>Multicrustacea</taxon>
        <taxon>Malacostraca</taxon>
        <taxon>Eumalacostraca</taxon>
        <taxon>Eucarida</taxon>
        <taxon>Decapoda</taxon>
        <taxon>Pleocyemata</taxon>
        <taxon>Brachyura</taxon>
        <taxon>Eubrachyura</taxon>
        <taxon>Portunoidea</taxon>
        <taxon>Portunidae</taxon>
        <taxon>Portuninae</taxon>
        <taxon>Portunus</taxon>
    </lineage>
</organism>